<dbReference type="Proteomes" id="UP000011115">
    <property type="component" value="Unassembled WGS sequence"/>
</dbReference>
<dbReference type="PaxDb" id="4113-PGSC0003DMT400087483"/>
<proteinExistence type="predicted"/>
<name>M1DDY0_SOLTU</name>
<protein>
    <submittedName>
        <fullName evidence="1">Uncharacterized protein</fullName>
    </submittedName>
</protein>
<dbReference type="HOGENOM" id="CLU_2487761_0_0_1"/>
<dbReference type="Gramene" id="PGSC0003DMT400087483">
    <property type="protein sequence ID" value="PGSC0003DMT400087483"/>
    <property type="gene ID" value="PGSC0003DMG400037054"/>
</dbReference>
<evidence type="ECO:0000313" key="1">
    <source>
        <dbReference type="EnsemblPlants" id="PGSC0003DMT400087483"/>
    </source>
</evidence>
<organism evidence="1 2">
    <name type="scientific">Solanum tuberosum</name>
    <name type="common">Potato</name>
    <dbReference type="NCBI Taxonomy" id="4113"/>
    <lineage>
        <taxon>Eukaryota</taxon>
        <taxon>Viridiplantae</taxon>
        <taxon>Streptophyta</taxon>
        <taxon>Embryophyta</taxon>
        <taxon>Tracheophyta</taxon>
        <taxon>Spermatophyta</taxon>
        <taxon>Magnoliopsida</taxon>
        <taxon>eudicotyledons</taxon>
        <taxon>Gunneridae</taxon>
        <taxon>Pentapetalae</taxon>
        <taxon>asterids</taxon>
        <taxon>lamiids</taxon>
        <taxon>Solanales</taxon>
        <taxon>Solanaceae</taxon>
        <taxon>Solanoideae</taxon>
        <taxon>Solaneae</taxon>
        <taxon>Solanum</taxon>
    </lineage>
</organism>
<reference evidence="1" key="2">
    <citation type="submission" date="2015-06" db="UniProtKB">
        <authorList>
            <consortium name="EnsemblPlants"/>
        </authorList>
    </citation>
    <scope>IDENTIFICATION</scope>
    <source>
        <strain evidence="1">DM1-3 516 R44</strain>
    </source>
</reference>
<reference evidence="2" key="1">
    <citation type="journal article" date="2011" name="Nature">
        <title>Genome sequence and analysis of the tuber crop potato.</title>
        <authorList>
            <consortium name="The Potato Genome Sequencing Consortium"/>
        </authorList>
    </citation>
    <scope>NUCLEOTIDE SEQUENCE [LARGE SCALE GENOMIC DNA]</scope>
    <source>
        <strain evidence="2">cv. DM1-3 516 R44</strain>
    </source>
</reference>
<dbReference type="AlphaFoldDB" id="M1DDY0"/>
<accession>M1DDY0</accession>
<keyword evidence="2" id="KW-1185">Reference proteome</keyword>
<dbReference type="InParanoid" id="M1DDY0"/>
<sequence length="87" mass="9705">MVIVRTTAREVARGLHLGFNLLSTLPCFHTGSASRTASLSRAQPRTVMKFTVREIGRELRLVNISSAAFSTFLYNLDSAYTFNKPIK</sequence>
<evidence type="ECO:0000313" key="2">
    <source>
        <dbReference type="Proteomes" id="UP000011115"/>
    </source>
</evidence>
<dbReference type="EnsemblPlants" id="PGSC0003DMT400087483">
    <property type="protein sequence ID" value="PGSC0003DMT400087483"/>
    <property type="gene ID" value="PGSC0003DMG400037054"/>
</dbReference>